<dbReference type="SUPFAM" id="SSF144091">
    <property type="entry name" value="Rhomboid-like"/>
    <property type="match status" value="1"/>
</dbReference>
<dbReference type="Pfam" id="PF01694">
    <property type="entry name" value="Rhomboid"/>
    <property type="match status" value="1"/>
</dbReference>
<evidence type="ECO:0000256" key="2">
    <source>
        <dbReference type="ARBA" id="ARBA00009045"/>
    </source>
</evidence>
<feature type="transmembrane region" description="Helical" evidence="7">
    <location>
        <begin position="315"/>
        <end position="332"/>
    </location>
</feature>
<dbReference type="InterPro" id="IPR050925">
    <property type="entry name" value="Rhomboid_protease_S54"/>
</dbReference>
<evidence type="ECO:0000313" key="10">
    <source>
        <dbReference type="Proteomes" id="UP000622687"/>
    </source>
</evidence>
<comment type="similarity">
    <text evidence="2">Belongs to the peptidase S54 family.</text>
</comment>
<name>A0A934HUR1_9CLOT</name>
<dbReference type="PANTHER" id="PTHR43731">
    <property type="entry name" value="RHOMBOID PROTEASE"/>
    <property type="match status" value="1"/>
</dbReference>
<feature type="transmembrane region" description="Helical" evidence="7">
    <location>
        <begin position="153"/>
        <end position="172"/>
    </location>
</feature>
<organism evidence="9 10">
    <name type="scientific">Clostridium aciditolerans</name>
    <dbReference type="NCBI Taxonomy" id="339861"/>
    <lineage>
        <taxon>Bacteria</taxon>
        <taxon>Bacillati</taxon>
        <taxon>Bacillota</taxon>
        <taxon>Clostridia</taxon>
        <taxon>Eubacteriales</taxon>
        <taxon>Clostridiaceae</taxon>
        <taxon>Clostridium</taxon>
    </lineage>
</organism>
<dbReference type="GO" id="GO:0004252">
    <property type="term" value="F:serine-type endopeptidase activity"/>
    <property type="evidence" value="ECO:0007669"/>
    <property type="project" value="InterPro"/>
</dbReference>
<dbReference type="GO" id="GO:0016020">
    <property type="term" value="C:membrane"/>
    <property type="evidence" value="ECO:0007669"/>
    <property type="project" value="UniProtKB-SubCell"/>
</dbReference>
<protein>
    <submittedName>
        <fullName evidence="9">Rhomboid family intramembrane serine protease</fullName>
    </submittedName>
</protein>
<keyword evidence="4" id="KW-0378">Hydrolase</keyword>
<reference evidence="9" key="1">
    <citation type="submission" date="2020-12" db="EMBL/GenBank/DDBJ databases">
        <title>Clostridium thailandense sp. nov., a novel acetogenic bacterium isolated from peat land soil in Thailand.</title>
        <authorList>
            <person name="Chaikitkaew S."/>
            <person name="Birkeland N.K."/>
        </authorList>
    </citation>
    <scope>NUCLEOTIDE SEQUENCE</scope>
    <source>
        <strain evidence="9">DSM 17425</strain>
    </source>
</reference>
<keyword evidence="9" id="KW-0645">Protease</keyword>
<evidence type="ECO:0000256" key="7">
    <source>
        <dbReference type="SAM" id="Phobius"/>
    </source>
</evidence>
<dbReference type="PANTHER" id="PTHR43731:SF14">
    <property type="entry name" value="PRESENILIN-ASSOCIATED RHOMBOID-LIKE PROTEIN, MITOCHONDRIAL"/>
    <property type="match status" value="1"/>
</dbReference>
<accession>A0A934HUR1</accession>
<dbReference type="Gene3D" id="1.20.1540.10">
    <property type="entry name" value="Rhomboid-like"/>
    <property type="match status" value="1"/>
</dbReference>
<keyword evidence="3 7" id="KW-0812">Transmembrane</keyword>
<dbReference type="GO" id="GO:0006508">
    <property type="term" value="P:proteolysis"/>
    <property type="evidence" value="ECO:0007669"/>
    <property type="project" value="UniProtKB-KW"/>
</dbReference>
<evidence type="ECO:0000313" key="9">
    <source>
        <dbReference type="EMBL" id="MBI6873678.1"/>
    </source>
</evidence>
<comment type="caution">
    <text evidence="9">The sequence shown here is derived from an EMBL/GenBank/DDBJ whole genome shotgun (WGS) entry which is preliminary data.</text>
</comment>
<evidence type="ECO:0000256" key="3">
    <source>
        <dbReference type="ARBA" id="ARBA00022692"/>
    </source>
</evidence>
<dbReference type="InterPro" id="IPR022764">
    <property type="entry name" value="Peptidase_S54_rhomboid_dom"/>
</dbReference>
<dbReference type="Proteomes" id="UP000622687">
    <property type="component" value="Unassembled WGS sequence"/>
</dbReference>
<dbReference type="EMBL" id="JAEEGB010000014">
    <property type="protein sequence ID" value="MBI6873678.1"/>
    <property type="molecule type" value="Genomic_DNA"/>
</dbReference>
<keyword evidence="10" id="KW-1185">Reference proteome</keyword>
<feature type="transmembrane region" description="Helical" evidence="7">
    <location>
        <begin position="200"/>
        <end position="218"/>
    </location>
</feature>
<evidence type="ECO:0000259" key="8">
    <source>
        <dbReference type="Pfam" id="PF01694"/>
    </source>
</evidence>
<evidence type="ECO:0000256" key="6">
    <source>
        <dbReference type="ARBA" id="ARBA00023136"/>
    </source>
</evidence>
<feature type="transmembrane region" description="Helical" evidence="7">
    <location>
        <begin position="263"/>
        <end position="281"/>
    </location>
</feature>
<proteinExistence type="inferred from homology"/>
<dbReference type="InterPro" id="IPR035952">
    <property type="entry name" value="Rhomboid-like_sf"/>
</dbReference>
<dbReference type="RefSeq" id="WP_211143100.1">
    <property type="nucleotide sequence ID" value="NZ_JAEEGB010000014.1"/>
</dbReference>
<sequence length="334" mass="37350">MEAYIKNLIQNLYEHYGYSILEIGEINGLYTNWGVYKKTDSSIDVMFFCNLEGSYQLNIHEIETLARKHLQTDNIRLIQAIIDDRLKIESNENGELSVNQEIYQQCELILINNVDNKVLYFSEGLKDKVQELATIINYTNTSQNRAAKAERPIITYVLIGVNVLAYILTAYLSGNIVDSNINVLIFLGAKVNQLINQGEYYRFITCMFLHGGIIHLAFNMYALNSLGPLVEKIYGRTKYVFIYFLAGIISSIFSYIFSTGVSIGASGAIFGLLGAALVFAVKMKNSVGKGFMMNIVSVIAINLVMGFSIPNIDNFGHMGGLIGGVIASLFLFRR</sequence>
<evidence type="ECO:0000256" key="4">
    <source>
        <dbReference type="ARBA" id="ARBA00022801"/>
    </source>
</evidence>
<dbReference type="AlphaFoldDB" id="A0A934HUR1"/>
<feature type="domain" description="Peptidase S54 rhomboid" evidence="8">
    <location>
        <begin position="198"/>
        <end position="333"/>
    </location>
</feature>
<feature type="transmembrane region" description="Helical" evidence="7">
    <location>
        <begin position="239"/>
        <end position="257"/>
    </location>
</feature>
<evidence type="ECO:0000256" key="1">
    <source>
        <dbReference type="ARBA" id="ARBA00004141"/>
    </source>
</evidence>
<evidence type="ECO:0000256" key="5">
    <source>
        <dbReference type="ARBA" id="ARBA00022989"/>
    </source>
</evidence>
<feature type="transmembrane region" description="Helical" evidence="7">
    <location>
        <begin position="290"/>
        <end position="309"/>
    </location>
</feature>
<keyword evidence="5 7" id="KW-1133">Transmembrane helix</keyword>
<gene>
    <name evidence="9" type="ORF">I6U51_13305</name>
</gene>
<comment type="subcellular location">
    <subcellularLocation>
        <location evidence="1">Membrane</location>
        <topology evidence="1">Multi-pass membrane protein</topology>
    </subcellularLocation>
</comment>
<keyword evidence="6 7" id="KW-0472">Membrane</keyword>